<sequence>MEEKLSNQDAAKAPERIETVRLVLRRFIEADRAEMVRFYGDPEVMSIRKYGARGPEAASAAFDVLKRHWDEHGFGLYAVVEKESGGFCGECGLRYADDGDAGEIELSYGLFPTFRGKGYATEAAKAARDAAMTVLELPLLVARSRGDNTGSHKVLEKLGMTLVDRYDVPGQSHGVVKYELVRTTGS</sequence>
<dbReference type="PROSITE" id="PS51186">
    <property type="entry name" value="GNAT"/>
    <property type="match status" value="1"/>
</dbReference>
<gene>
    <name evidence="2" type="ORF">NUH88_05405</name>
</gene>
<dbReference type="RefSeq" id="WP_257770429.1">
    <property type="nucleotide sequence ID" value="NZ_CP102480.1"/>
</dbReference>
<reference evidence="2" key="1">
    <citation type="submission" date="2022-08" db="EMBL/GenBank/DDBJ databases">
        <title>Nisaea acidiphila sp. nov., isolated from a marine algal debris and emended description of the genus Nisaea Urios et al. 2008.</title>
        <authorList>
            <person name="Kwon K."/>
        </authorList>
    </citation>
    <scope>NUCLEOTIDE SEQUENCE</scope>
    <source>
        <strain evidence="2">MEBiC11861</strain>
    </source>
</reference>
<feature type="domain" description="N-acetyltransferase" evidence="1">
    <location>
        <begin position="22"/>
        <end position="185"/>
    </location>
</feature>
<dbReference type="SUPFAM" id="SSF55729">
    <property type="entry name" value="Acyl-CoA N-acyltransferases (Nat)"/>
    <property type="match status" value="1"/>
</dbReference>
<dbReference type="InterPro" id="IPR000182">
    <property type="entry name" value="GNAT_dom"/>
</dbReference>
<keyword evidence="3" id="KW-1185">Reference proteome</keyword>
<dbReference type="EMBL" id="CP102480">
    <property type="protein sequence ID" value="UUX51126.1"/>
    <property type="molecule type" value="Genomic_DNA"/>
</dbReference>
<evidence type="ECO:0000313" key="2">
    <source>
        <dbReference type="EMBL" id="UUX51126.1"/>
    </source>
</evidence>
<dbReference type="InterPro" id="IPR051531">
    <property type="entry name" value="N-acetyltransferase"/>
</dbReference>
<proteinExistence type="predicted"/>
<evidence type="ECO:0000259" key="1">
    <source>
        <dbReference type="PROSITE" id="PS51186"/>
    </source>
</evidence>
<name>A0A9J7AVH9_9PROT</name>
<dbReference type="PANTHER" id="PTHR43792">
    <property type="entry name" value="GNAT FAMILY, PUTATIVE (AFU_ORTHOLOGUE AFUA_3G00765)-RELATED-RELATED"/>
    <property type="match status" value="1"/>
</dbReference>
<evidence type="ECO:0000313" key="3">
    <source>
        <dbReference type="Proteomes" id="UP001060336"/>
    </source>
</evidence>
<dbReference type="Proteomes" id="UP001060336">
    <property type="component" value="Chromosome"/>
</dbReference>
<dbReference type="AlphaFoldDB" id="A0A9J7AVH9"/>
<protein>
    <submittedName>
        <fullName evidence="2">GNAT family N-acetyltransferase</fullName>
    </submittedName>
</protein>
<dbReference type="GO" id="GO:0016747">
    <property type="term" value="F:acyltransferase activity, transferring groups other than amino-acyl groups"/>
    <property type="evidence" value="ECO:0007669"/>
    <property type="project" value="InterPro"/>
</dbReference>
<dbReference type="Gene3D" id="3.40.630.30">
    <property type="match status" value="1"/>
</dbReference>
<organism evidence="2 3">
    <name type="scientific">Nisaea acidiphila</name>
    <dbReference type="NCBI Taxonomy" id="1862145"/>
    <lineage>
        <taxon>Bacteria</taxon>
        <taxon>Pseudomonadati</taxon>
        <taxon>Pseudomonadota</taxon>
        <taxon>Alphaproteobacteria</taxon>
        <taxon>Rhodospirillales</taxon>
        <taxon>Thalassobaculaceae</taxon>
        <taxon>Nisaea</taxon>
    </lineage>
</organism>
<dbReference type="InterPro" id="IPR016181">
    <property type="entry name" value="Acyl_CoA_acyltransferase"/>
</dbReference>
<dbReference type="Pfam" id="PF13302">
    <property type="entry name" value="Acetyltransf_3"/>
    <property type="match status" value="1"/>
</dbReference>
<accession>A0A9J7AVH9</accession>
<dbReference type="KEGG" id="naci:NUH88_05405"/>
<dbReference type="PANTHER" id="PTHR43792:SF1">
    <property type="entry name" value="N-ACETYLTRANSFERASE DOMAIN-CONTAINING PROTEIN"/>
    <property type="match status" value="1"/>
</dbReference>